<dbReference type="AlphaFoldDB" id="A0AA88DA42"/>
<proteinExistence type="predicted"/>
<evidence type="ECO:0000313" key="2">
    <source>
        <dbReference type="EMBL" id="GMN48596.1"/>
    </source>
</evidence>
<feature type="chain" id="PRO_5041702876" evidence="1">
    <location>
        <begin position="18"/>
        <end position="103"/>
    </location>
</feature>
<dbReference type="EMBL" id="BTGU01000028">
    <property type="protein sequence ID" value="GMN48596.1"/>
    <property type="molecule type" value="Genomic_DNA"/>
</dbReference>
<comment type="caution">
    <text evidence="2">The sequence shown here is derived from an EMBL/GenBank/DDBJ whole genome shotgun (WGS) entry which is preliminary data.</text>
</comment>
<keyword evidence="3" id="KW-1185">Reference proteome</keyword>
<reference evidence="2" key="1">
    <citation type="submission" date="2023-07" db="EMBL/GenBank/DDBJ databases">
        <title>draft genome sequence of fig (Ficus carica).</title>
        <authorList>
            <person name="Takahashi T."/>
            <person name="Nishimura K."/>
        </authorList>
    </citation>
    <scope>NUCLEOTIDE SEQUENCE</scope>
</reference>
<dbReference type="Proteomes" id="UP001187192">
    <property type="component" value="Unassembled WGS sequence"/>
</dbReference>
<evidence type="ECO:0000313" key="3">
    <source>
        <dbReference type="Proteomes" id="UP001187192"/>
    </source>
</evidence>
<organism evidence="2 3">
    <name type="scientific">Ficus carica</name>
    <name type="common">Common fig</name>
    <dbReference type="NCBI Taxonomy" id="3494"/>
    <lineage>
        <taxon>Eukaryota</taxon>
        <taxon>Viridiplantae</taxon>
        <taxon>Streptophyta</taxon>
        <taxon>Embryophyta</taxon>
        <taxon>Tracheophyta</taxon>
        <taxon>Spermatophyta</taxon>
        <taxon>Magnoliopsida</taxon>
        <taxon>eudicotyledons</taxon>
        <taxon>Gunneridae</taxon>
        <taxon>Pentapetalae</taxon>
        <taxon>rosids</taxon>
        <taxon>fabids</taxon>
        <taxon>Rosales</taxon>
        <taxon>Moraceae</taxon>
        <taxon>Ficeae</taxon>
        <taxon>Ficus</taxon>
    </lineage>
</organism>
<protein>
    <submittedName>
        <fullName evidence="2">Uncharacterized protein</fullName>
    </submittedName>
</protein>
<sequence>MNPQIQVWSFFLAKALPLPSLINTLTDLGIGVPTADTTPVSKSLREALSASTSGNMMRGTGIEKPVGVRGGVRGYKVGLRRCHDTGLFISQVVSTCSLRAMHN</sequence>
<evidence type="ECO:0000256" key="1">
    <source>
        <dbReference type="SAM" id="SignalP"/>
    </source>
</evidence>
<keyword evidence="1" id="KW-0732">Signal</keyword>
<accession>A0AA88DA42</accession>
<feature type="signal peptide" evidence="1">
    <location>
        <begin position="1"/>
        <end position="17"/>
    </location>
</feature>
<gene>
    <name evidence="2" type="ORF">TIFTF001_017782</name>
</gene>
<name>A0AA88DA42_FICCA</name>